<dbReference type="GO" id="GO:0032259">
    <property type="term" value="P:methylation"/>
    <property type="evidence" value="ECO:0007669"/>
    <property type="project" value="UniProtKB-KW"/>
</dbReference>
<keyword evidence="1" id="KW-0808">Transferase</keyword>
<organism evidence="1 2">
    <name type="scientific">Leptospira noumeaensis</name>
    <dbReference type="NCBI Taxonomy" id="2484964"/>
    <lineage>
        <taxon>Bacteria</taxon>
        <taxon>Pseudomonadati</taxon>
        <taxon>Spirochaetota</taxon>
        <taxon>Spirochaetia</taxon>
        <taxon>Leptospirales</taxon>
        <taxon>Leptospiraceae</taxon>
        <taxon>Leptospira</taxon>
    </lineage>
</organism>
<dbReference type="CDD" id="cd02440">
    <property type="entry name" value="AdoMet_MTases"/>
    <property type="match status" value="1"/>
</dbReference>
<dbReference type="EMBL" id="RQFK01000033">
    <property type="protein sequence ID" value="TGK78574.1"/>
    <property type="molecule type" value="Genomic_DNA"/>
</dbReference>
<gene>
    <name evidence="1" type="ORF">EHQ24_18685</name>
</gene>
<dbReference type="InterPro" id="IPR029063">
    <property type="entry name" value="SAM-dependent_MTases_sf"/>
</dbReference>
<protein>
    <submittedName>
        <fullName evidence="1">Methyltransferase domain-containing protein</fullName>
    </submittedName>
</protein>
<proteinExistence type="predicted"/>
<dbReference type="SUPFAM" id="SSF53335">
    <property type="entry name" value="S-adenosyl-L-methionine-dependent methyltransferases"/>
    <property type="match status" value="1"/>
</dbReference>
<dbReference type="Gene3D" id="3.40.50.150">
    <property type="entry name" value="Vaccinia Virus protein VP39"/>
    <property type="match status" value="1"/>
</dbReference>
<accession>A0A4R9I016</accession>
<name>A0A4R9I016_9LEPT</name>
<reference evidence="1" key="1">
    <citation type="journal article" date="2019" name="PLoS Negl. Trop. Dis.">
        <title>Revisiting the worldwide diversity of Leptospira species in the environment.</title>
        <authorList>
            <person name="Vincent A.T."/>
            <person name="Schiettekatte O."/>
            <person name="Bourhy P."/>
            <person name="Veyrier F.J."/>
            <person name="Picardeau M."/>
        </authorList>
    </citation>
    <scope>NUCLEOTIDE SEQUENCE [LARGE SCALE GENOMIC DNA]</scope>
    <source>
        <strain evidence="1">201800287</strain>
    </source>
</reference>
<dbReference type="GO" id="GO:0008168">
    <property type="term" value="F:methyltransferase activity"/>
    <property type="evidence" value="ECO:0007669"/>
    <property type="project" value="UniProtKB-KW"/>
</dbReference>
<evidence type="ECO:0000313" key="2">
    <source>
        <dbReference type="Proteomes" id="UP000298009"/>
    </source>
</evidence>
<keyword evidence="2" id="KW-1185">Reference proteome</keyword>
<dbReference type="PANTHER" id="PTHR43861:SF6">
    <property type="entry name" value="METHYLTRANSFERASE TYPE 11"/>
    <property type="match status" value="1"/>
</dbReference>
<dbReference type="AlphaFoldDB" id="A0A4R9I016"/>
<evidence type="ECO:0000313" key="1">
    <source>
        <dbReference type="EMBL" id="TGK78574.1"/>
    </source>
</evidence>
<sequence length="282" mass="32767">MSLFEFIPHKKFPEYYEECQHTGVLRYLPAKHREYGDSYFMEEYKSQYKKSYYEDEPNLRVMAKRRLGNLKNLAEGQREVGNSTFTSNSNSYSKKSLLEIGSAAGFFLDEARIVGYRTKGLELSPKEVEYAKSTLGLDVEKTSVLSVGEGDWKEEFDVVSAFFVIEHIEEIEGIWKRLAAWIRPGGHLYLAVPSSFGPSFQTNPKEWFSTHPADHFFDYSVHSLKKLLSILGFEVNYVRPMSYHSYRDLGPRGKLPEWLYRLYANQFAYGDTIELIARKLKH</sequence>
<keyword evidence="1" id="KW-0489">Methyltransferase</keyword>
<dbReference type="RefSeq" id="WP_135603097.1">
    <property type="nucleotide sequence ID" value="NZ_RQFK01000033.1"/>
</dbReference>
<dbReference type="Pfam" id="PF13489">
    <property type="entry name" value="Methyltransf_23"/>
    <property type="match status" value="1"/>
</dbReference>
<comment type="caution">
    <text evidence="1">The sequence shown here is derived from an EMBL/GenBank/DDBJ whole genome shotgun (WGS) entry which is preliminary data.</text>
</comment>
<dbReference type="OrthoDB" id="338505at2"/>
<dbReference type="PANTHER" id="PTHR43861">
    <property type="entry name" value="TRANS-ACONITATE 2-METHYLTRANSFERASE-RELATED"/>
    <property type="match status" value="1"/>
</dbReference>
<dbReference type="Proteomes" id="UP000298009">
    <property type="component" value="Unassembled WGS sequence"/>
</dbReference>